<dbReference type="Proteomes" id="UP000238049">
    <property type="component" value="Unassembled WGS sequence"/>
</dbReference>
<feature type="region of interest" description="Disordered" evidence="1">
    <location>
        <begin position="38"/>
        <end position="68"/>
    </location>
</feature>
<evidence type="ECO:0000313" key="2">
    <source>
        <dbReference type="EMBL" id="PPU00291.1"/>
    </source>
</evidence>
<dbReference type="EMBL" id="MDSL01000017">
    <property type="protein sequence ID" value="PPU00291.1"/>
    <property type="molecule type" value="Genomic_DNA"/>
</dbReference>
<feature type="region of interest" description="Disordered" evidence="1">
    <location>
        <begin position="1"/>
        <end position="23"/>
    </location>
</feature>
<evidence type="ECO:0000313" key="3">
    <source>
        <dbReference type="Proteomes" id="UP000238049"/>
    </source>
</evidence>
<gene>
    <name evidence="2" type="ORF">XarbCFBP7409_09765</name>
</gene>
<name>A0A2S7A2V3_9XANT</name>
<sequence length="68" mass="7478">MPNIWQTPISSAPDSKPGRYSGRGDVVRAKVDLSEVVPPLQESVRQSQALDAQRSQQDTVEQAPTRSM</sequence>
<feature type="compositionally biased region" description="Polar residues" evidence="1">
    <location>
        <begin position="1"/>
        <end position="13"/>
    </location>
</feature>
<evidence type="ECO:0000256" key="1">
    <source>
        <dbReference type="SAM" id="MobiDB-lite"/>
    </source>
</evidence>
<organism evidence="2 3">
    <name type="scientific">Xanthomonas arboricola pv. guizotiae</name>
    <dbReference type="NCBI Taxonomy" id="487867"/>
    <lineage>
        <taxon>Bacteria</taxon>
        <taxon>Pseudomonadati</taxon>
        <taxon>Pseudomonadota</taxon>
        <taxon>Gammaproteobacteria</taxon>
        <taxon>Lysobacterales</taxon>
        <taxon>Lysobacteraceae</taxon>
        <taxon>Xanthomonas</taxon>
    </lineage>
</organism>
<reference evidence="2 3" key="1">
    <citation type="submission" date="2016-08" db="EMBL/GenBank/DDBJ databases">
        <title>Evolution of the type three secretion system and type three effector repertoires in Xanthomonas.</title>
        <authorList>
            <person name="Merda D."/>
            <person name="Briand M."/>
            <person name="Bosis E."/>
            <person name="Rousseau C."/>
            <person name="Portier P."/>
            <person name="Jacques M.-A."/>
            <person name="Fischer-Le Saux M."/>
        </authorList>
    </citation>
    <scope>NUCLEOTIDE SEQUENCE [LARGE SCALE GENOMIC DNA]</scope>
    <source>
        <strain evidence="2 3">CFBP 7409</strain>
    </source>
</reference>
<feature type="compositionally biased region" description="Polar residues" evidence="1">
    <location>
        <begin position="43"/>
        <end position="68"/>
    </location>
</feature>
<proteinExistence type="predicted"/>
<comment type="caution">
    <text evidence="2">The sequence shown here is derived from an EMBL/GenBank/DDBJ whole genome shotgun (WGS) entry which is preliminary data.</text>
</comment>
<protein>
    <submittedName>
        <fullName evidence="2">Uncharacterized protein</fullName>
    </submittedName>
</protein>
<dbReference type="AlphaFoldDB" id="A0A2S7A2V3"/>
<accession>A0A2S7A2V3</accession>